<keyword evidence="2" id="KW-1003">Cell membrane</keyword>
<name>T1KJE8_TETUR</name>
<evidence type="ECO:0000313" key="8">
    <source>
        <dbReference type="EnsemblMetazoa" id="tetur12g04803.1"/>
    </source>
</evidence>
<feature type="transmembrane region" description="Helical" evidence="7">
    <location>
        <begin position="31"/>
        <end position="53"/>
    </location>
</feature>
<feature type="transmembrane region" description="Helical" evidence="7">
    <location>
        <begin position="128"/>
        <end position="150"/>
    </location>
</feature>
<keyword evidence="9" id="KW-1185">Reference proteome</keyword>
<dbReference type="EnsemblMetazoa" id="tetur12g04803.1">
    <property type="protein sequence ID" value="tetur12g04803.1"/>
    <property type="gene ID" value="tetur12g04803"/>
</dbReference>
<comment type="subcellular location">
    <subcellularLocation>
        <location evidence="1">Cell membrane</location>
        <topology evidence="1">Multi-pass membrane protein</topology>
    </subcellularLocation>
</comment>
<evidence type="ECO:0000256" key="6">
    <source>
        <dbReference type="ARBA" id="ARBA00023170"/>
    </source>
</evidence>
<evidence type="ECO:0000256" key="3">
    <source>
        <dbReference type="ARBA" id="ARBA00022692"/>
    </source>
</evidence>
<sequence length="378" mass="44487">MPSINMQQCFVRNEQLKHYPKVSINSIPSRYLLMISSTSNIYGKCLFVLIVFITNLVHCRGLLYMSLDSVFSVQLRTFIYFLHGNWIFMVFYLRYNHNLLKQIDEHWNGLQIDFDYETRKYFWTRKAFYRYLTYVLFTLSIIITYGSQFYAWNDKDNSKLSREVFFKQNIIFYFLLMICVPIVYFNYIFQCFIQMDLPILAQTAVQFNLIRLKRLLNEAKKDEKSLNINAIQNIRQKYLLCCGLVDKIDEVMSPCLFLMFTDFVVHASALSHALLYTELNQSTQWAVVMQNSLNLINAWLFTRSTLQIHEKSLESLAIVYKLSMKTNSIHLLNEISLFLNHNEIGFTFGGMFMLTTSSLSTLFSVLITFILALPSFAT</sequence>
<evidence type="ECO:0000256" key="2">
    <source>
        <dbReference type="ARBA" id="ARBA00022475"/>
    </source>
</evidence>
<evidence type="ECO:0000313" key="9">
    <source>
        <dbReference type="Proteomes" id="UP000015104"/>
    </source>
</evidence>
<keyword evidence="4 7" id="KW-1133">Transmembrane helix</keyword>
<feature type="transmembrane region" description="Helical" evidence="7">
    <location>
        <begin position="73"/>
        <end position="93"/>
    </location>
</feature>
<evidence type="ECO:0000256" key="5">
    <source>
        <dbReference type="ARBA" id="ARBA00023136"/>
    </source>
</evidence>
<dbReference type="Pfam" id="PF08395">
    <property type="entry name" value="7tm_7"/>
    <property type="match status" value="1"/>
</dbReference>
<dbReference type="GO" id="GO:0051606">
    <property type="term" value="P:detection of stimulus"/>
    <property type="evidence" value="ECO:0007669"/>
    <property type="project" value="UniProtKB-ARBA"/>
</dbReference>
<reference evidence="8" key="2">
    <citation type="submission" date="2015-06" db="UniProtKB">
        <authorList>
            <consortium name="EnsemblMetazoa"/>
        </authorList>
    </citation>
    <scope>IDENTIFICATION</scope>
</reference>
<proteinExistence type="predicted"/>
<feature type="transmembrane region" description="Helical" evidence="7">
    <location>
        <begin position="359"/>
        <end position="377"/>
    </location>
</feature>
<dbReference type="AlphaFoldDB" id="T1KJE8"/>
<keyword evidence="3 7" id="KW-0812">Transmembrane</keyword>
<dbReference type="EMBL" id="CAEY01000120">
    <property type="status" value="NOT_ANNOTATED_CDS"/>
    <property type="molecule type" value="Genomic_DNA"/>
</dbReference>
<evidence type="ECO:0000256" key="4">
    <source>
        <dbReference type="ARBA" id="ARBA00022989"/>
    </source>
</evidence>
<evidence type="ECO:0000256" key="1">
    <source>
        <dbReference type="ARBA" id="ARBA00004651"/>
    </source>
</evidence>
<keyword evidence="6" id="KW-0675">Receptor</keyword>
<dbReference type="InterPro" id="IPR013604">
    <property type="entry name" value="7TM_chemorcpt"/>
</dbReference>
<organism evidence="8 9">
    <name type="scientific">Tetranychus urticae</name>
    <name type="common">Two-spotted spider mite</name>
    <dbReference type="NCBI Taxonomy" id="32264"/>
    <lineage>
        <taxon>Eukaryota</taxon>
        <taxon>Metazoa</taxon>
        <taxon>Ecdysozoa</taxon>
        <taxon>Arthropoda</taxon>
        <taxon>Chelicerata</taxon>
        <taxon>Arachnida</taxon>
        <taxon>Acari</taxon>
        <taxon>Acariformes</taxon>
        <taxon>Trombidiformes</taxon>
        <taxon>Prostigmata</taxon>
        <taxon>Eleutherengona</taxon>
        <taxon>Raphignathae</taxon>
        <taxon>Tetranychoidea</taxon>
        <taxon>Tetranychidae</taxon>
        <taxon>Tetranychus</taxon>
    </lineage>
</organism>
<feature type="transmembrane region" description="Helical" evidence="7">
    <location>
        <begin position="170"/>
        <end position="189"/>
    </location>
</feature>
<dbReference type="PANTHER" id="PTHR21421:SF29">
    <property type="entry name" value="GUSTATORY RECEPTOR 5A FOR TREHALOSE-RELATED"/>
    <property type="match status" value="1"/>
</dbReference>
<dbReference type="GO" id="GO:0005886">
    <property type="term" value="C:plasma membrane"/>
    <property type="evidence" value="ECO:0007669"/>
    <property type="project" value="UniProtKB-SubCell"/>
</dbReference>
<dbReference type="Proteomes" id="UP000015104">
    <property type="component" value="Unassembled WGS sequence"/>
</dbReference>
<dbReference type="GO" id="GO:0038023">
    <property type="term" value="F:signaling receptor activity"/>
    <property type="evidence" value="ECO:0007669"/>
    <property type="project" value="UniProtKB-ARBA"/>
</dbReference>
<dbReference type="GO" id="GO:0050909">
    <property type="term" value="P:sensory perception of taste"/>
    <property type="evidence" value="ECO:0007669"/>
    <property type="project" value="InterPro"/>
</dbReference>
<keyword evidence="5 7" id="KW-0472">Membrane</keyword>
<dbReference type="HOGENOM" id="CLU_742543_0_0_1"/>
<dbReference type="PANTHER" id="PTHR21421">
    <property type="entry name" value="GUSTATORY RECEPTOR"/>
    <property type="match status" value="1"/>
</dbReference>
<protein>
    <recommendedName>
        <fullName evidence="10">Gustatory receptor</fullName>
    </recommendedName>
</protein>
<accession>T1KJE8</accession>
<reference evidence="9" key="1">
    <citation type="submission" date="2011-08" db="EMBL/GenBank/DDBJ databases">
        <authorList>
            <person name="Rombauts S."/>
        </authorList>
    </citation>
    <scope>NUCLEOTIDE SEQUENCE</scope>
    <source>
        <strain evidence="9">London</strain>
    </source>
</reference>
<evidence type="ECO:0000256" key="7">
    <source>
        <dbReference type="SAM" id="Phobius"/>
    </source>
</evidence>
<evidence type="ECO:0008006" key="10">
    <source>
        <dbReference type="Google" id="ProtNLM"/>
    </source>
</evidence>